<evidence type="ECO:0000313" key="4">
    <source>
        <dbReference type="EMBL" id="KGT90427.1"/>
    </source>
</evidence>
<accession>A0A0A3YUC4</accession>
<feature type="signal peptide" evidence="3">
    <location>
        <begin position="1"/>
        <end position="18"/>
    </location>
</feature>
<comment type="caution">
    <text evidence="4">The sequence shown here is derived from an EMBL/GenBank/DDBJ whole genome shotgun (WGS) entry which is preliminary data.</text>
</comment>
<dbReference type="InterPro" id="IPR048207">
    <property type="entry name" value="HprT-like"/>
</dbReference>
<sequence length="61" mass="6795">MKKPVLLLGLAVMLTACAKPKFVGCNDISCRPVSNDHAMTIWWQPDMRNGPFDFTQASVNE</sequence>
<dbReference type="eggNOG" id="ENOG5033A5W">
    <property type="taxonomic scope" value="Bacteria"/>
</dbReference>
<protein>
    <recommendedName>
        <fullName evidence="1">Type IV secretion system putative lipoprotein virB7</fullName>
    </recommendedName>
</protein>
<feature type="chain" id="PRO_5002005654" description="Type IV secretion system putative lipoprotein virB7" evidence="3">
    <location>
        <begin position="19"/>
        <end position="61"/>
    </location>
</feature>
<dbReference type="Proteomes" id="UP000030351">
    <property type="component" value="Unassembled WGS sequence"/>
</dbReference>
<evidence type="ECO:0000256" key="1">
    <source>
        <dbReference type="ARBA" id="ARBA00017922"/>
    </source>
</evidence>
<keyword evidence="2 3" id="KW-0732">Signal</keyword>
<evidence type="ECO:0000313" key="5">
    <source>
        <dbReference type="Proteomes" id="UP000030351"/>
    </source>
</evidence>
<dbReference type="NCBIfam" id="NF041532">
    <property type="entry name" value="HprT"/>
    <property type="match status" value="1"/>
</dbReference>
<dbReference type="PROSITE" id="PS51257">
    <property type="entry name" value="PROKAR_LIPOPROTEIN"/>
    <property type="match status" value="1"/>
</dbReference>
<dbReference type="InterPro" id="IPR012640">
    <property type="entry name" value="Membr_lipoprot_lipid_attach_CS"/>
</dbReference>
<dbReference type="EMBL" id="JRUQ01000051">
    <property type="protein sequence ID" value="KGT90427.1"/>
    <property type="molecule type" value="Genomic_DNA"/>
</dbReference>
<evidence type="ECO:0000256" key="3">
    <source>
        <dbReference type="SAM" id="SignalP"/>
    </source>
</evidence>
<evidence type="ECO:0000256" key="2">
    <source>
        <dbReference type="ARBA" id="ARBA00022729"/>
    </source>
</evidence>
<dbReference type="Pfam" id="PF08139">
    <property type="entry name" value="LPAM_1"/>
    <property type="match status" value="1"/>
</dbReference>
<proteinExistence type="predicted"/>
<dbReference type="AlphaFoldDB" id="A0A0A3YUC4"/>
<gene>
    <name evidence="4" type="ORF">NG99_18235</name>
</gene>
<reference evidence="4 5" key="1">
    <citation type="submission" date="2014-10" db="EMBL/GenBank/DDBJ databases">
        <title>Genome sequence of Erwinia typographi M043b.</title>
        <authorList>
            <person name="Chan K.-G."/>
            <person name="Tan W.-S."/>
        </authorList>
    </citation>
    <scope>NUCLEOTIDE SEQUENCE [LARGE SCALE GENOMIC DNA]</scope>
    <source>
        <strain evidence="4 5">M043b</strain>
    </source>
</reference>
<name>A0A0A3YUC4_9GAMM</name>
<organism evidence="4 5">
    <name type="scientific">Erwinia typographi</name>
    <dbReference type="NCBI Taxonomy" id="371042"/>
    <lineage>
        <taxon>Bacteria</taxon>
        <taxon>Pseudomonadati</taxon>
        <taxon>Pseudomonadota</taxon>
        <taxon>Gammaproteobacteria</taxon>
        <taxon>Enterobacterales</taxon>
        <taxon>Erwiniaceae</taxon>
        <taxon>Erwinia</taxon>
    </lineage>
</organism>
<keyword evidence="5" id="KW-1185">Reference proteome</keyword>